<accession>A0A366XSW2</accession>
<reference evidence="2 3" key="1">
    <citation type="submission" date="2018-07" db="EMBL/GenBank/DDBJ databases">
        <title>Lottiidibacillus patelloidae gen. nov., sp. nov., isolated from the intestinal tract of a marine limpet and the reclassification of B. taeanensis BH030017T, B. algicola KMM 3737T and B. hwajinpoensis SW-72T as genus Lottiidibacillus.</title>
        <authorList>
            <person name="Liu R."/>
            <person name="Huang Z."/>
        </authorList>
    </citation>
    <scope>NUCLEOTIDE SEQUENCE [LARGE SCALE GENOMIC DNA]</scope>
    <source>
        <strain evidence="2 3">BH030017</strain>
    </source>
</reference>
<keyword evidence="1" id="KW-0812">Transmembrane</keyword>
<feature type="transmembrane region" description="Helical" evidence="1">
    <location>
        <begin position="25"/>
        <end position="47"/>
    </location>
</feature>
<dbReference type="Proteomes" id="UP000253314">
    <property type="component" value="Unassembled WGS sequence"/>
</dbReference>
<feature type="transmembrane region" description="Helical" evidence="1">
    <location>
        <begin position="89"/>
        <end position="107"/>
    </location>
</feature>
<feature type="transmembrane region" description="Helical" evidence="1">
    <location>
        <begin position="160"/>
        <end position="185"/>
    </location>
</feature>
<keyword evidence="3" id="KW-1185">Reference proteome</keyword>
<feature type="non-terminal residue" evidence="2">
    <location>
        <position position="240"/>
    </location>
</feature>
<organism evidence="2 3">
    <name type="scientific">Bacillus taeanensis</name>
    <dbReference type="NCBI Taxonomy" id="273032"/>
    <lineage>
        <taxon>Bacteria</taxon>
        <taxon>Bacillati</taxon>
        <taxon>Bacillota</taxon>
        <taxon>Bacilli</taxon>
        <taxon>Bacillales</taxon>
        <taxon>Bacillaceae</taxon>
        <taxon>Bacillus</taxon>
    </lineage>
</organism>
<evidence type="ECO:0000313" key="3">
    <source>
        <dbReference type="Proteomes" id="UP000253314"/>
    </source>
</evidence>
<feature type="transmembrane region" description="Helical" evidence="1">
    <location>
        <begin position="197"/>
        <end position="218"/>
    </location>
</feature>
<feature type="transmembrane region" description="Helical" evidence="1">
    <location>
        <begin position="127"/>
        <end position="148"/>
    </location>
</feature>
<proteinExistence type="predicted"/>
<protein>
    <submittedName>
        <fullName evidence="2">Uncharacterized protein</fullName>
    </submittedName>
</protein>
<comment type="caution">
    <text evidence="2">The sequence shown here is derived from an EMBL/GenBank/DDBJ whole genome shotgun (WGS) entry which is preliminary data.</text>
</comment>
<feature type="transmembrane region" description="Helical" evidence="1">
    <location>
        <begin position="59"/>
        <end position="77"/>
    </location>
</feature>
<dbReference type="AlphaFoldDB" id="A0A366XSW2"/>
<keyword evidence="1" id="KW-1133">Transmembrane helix</keyword>
<evidence type="ECO:0000256" key="1">
    <source>
        <dbReference type="SAM" id="Phobius"/>
    </source>
</evidence>
<dbReference type="EMBL" id="QOCW01000057">
    <property type="protein sequence ID" value="RBW67253.1"/>
    <property type="molecule type" value="Genomic_DNA"/>
</dbReference>
<sequence>MLKFMKSNRSEHEPSVKLFEGERGLVMTGLIGFILSIGIAFFIYFQGHIILPEGDMKDAFSFNAALGIYVLSIAAILPLARFGDRKRKVVRWFLILASFYSYVIETVQNFRGINPRFTRVGTSIDMVAGMLFGVVSLVLVALAVVLTIQFLRMKPPHERPLLILGIRYAFLSVIVANIAGIWMILLQDRFTGDAGNLIVLHGIGFHALQTLILPAWFLEKTPVQNRFKKRLLHSGSIAWM</sequence>
<evidence type="ECO:0000313" key="2">
    <source>
        <dbReference type="EMBL" id="RBW67253.1"/>
    </source>
</evidence>
<dbReference type="RefSeq" id="WP_113808532.1">
    <property type="nucleotide sequence ID" value="NZ_QOCW01000057.1"/>
</dbReference>
<name>A0A366XSW2_9BACI</name>
<gene>
    <name evidence="2" type="ORF">DS031_23330</name>
</gene>
<keyword evidence="1" id="KW-0472">Membrane</keyword>